<keyword evidence="1" id="KW-0694">RNA-binding</keyword>
<dbReference type="EMBL" id="CP041372">
    <property type="protein sequence ID" value="QKS71508.1"/>
    <property type="molecule type" value="Genomic_DNA"/>
</dbReference>
<protein>
    <submittedName>
        <fullName evidence="3">RNA-binding protein</fullName>
    </submittedName>
</protein>
<dbReference type="CDD" id="cd00165">
    <property type="entry name" value="S4"/>
    <property type="match status" value="1"/>
</dbReference>
<dbReference type="PANTHER" id="PTHR13633">
    <property type="entry name" value="MITOCHONDRIAL TRANSCRIPTION RESCUE FACTOR 1"/>
    <property type="match status" value="1"/>
</dbReference>
<dbReference type="Gene3D" id="3.10.290.10">
    <property type="entry name" value="RNA-binding S4 domain"/>
    <property type="match status" value="1"/>
</dbReference>
<evidence type="ECO:0000256" key="1">
    <source>
        <dbReference type="PROSITE-ProRule" id="PRU00182"/>
    </source>
</evidence>
<name>A0A859FFC1_9BACI</name>
<evidence type="ECO:0000313" key="4">
    <source>
        <dbReference type="Proteomes" id="UP000318138"/>
    </source>
</evidence>
<dbReference type="InterPro" id="IPR048443">
    <property type="entry name" value="RqcP2_N"/>
</dbReference>
<dbReference type="Pfam" id="PF17774">
    <property type="entry name" value="YlmH_RBD"/>
    <property type="match status" value="1"/>
</dbReference>
<evidence type="ECO:0000259" key="2">
    <source>
        <dbReference type="SMART" id="SM00363"/>
    </source>
</evidence>
<reference evidence="4" key="1">
    <citation type="submission" date="2019-07" db="EMBL/GenBank/DDBJ databases">
        <title>Bacillus alkalisoli sp. nov. isolated from saline soil.</title>
        <authorList>
            <person name="Sun J.-Q."/>
            <person name="Xu L."/>
        </authorList>
    </citation>
    <scope>NUCLEOTIDE SEQUENCE [LARGE SCALE GENOMIC DNA]</scope>
    <source>
        <strain evidence="4">M4U3P1</strain>
    </source>
</reference>
<dbReference type="InterPro" id="IPR012677">
    <property type="entry name" value="Nucleotide-bd_a/b_plait_sf"/>
</dbReference>
<dbReference type="InterPro" id="IPR040591">
    <property type="entry name" value="RqcP2_RBD"/>
</dbReference>
<dbReference type="Proteomes" id="UP000318138">
    <property type="component" value="Chromosome"/>
</dbReference>
<accession>A0A859FFC1</accession>
<dbReference type="SMART" id="SM00363">
    <property type="entry name" value="S4"/>
    <property type="match status" value="1"/>
</dbReference>
<dbReference type="PROSITE" id="PS50889">
    <property type="entry name" value="S4"/>
    <property type="match status" value="1"/>
</dbReference>
<dbReference type="AlphaFoldDB" id="A0A859FFC1"/>
<sequence>MSVYQHYRKEEHAFVDQVLDWKEIVEREYRAKLTDFLDPRKQRILLSLIGAKSEVLVSFHGAYEGAERKRALLHPDYLDPSIEDFELACYDIRYPEKYTSIEHPQVLGSLMGLGMKREKFGDIIIASERAQIIVAKEVSGFVEQEFTHVGKHGITLDSLQPGSLVTPDEEMREQSGTISSLRLDAVLAEVFKLSRAKVKPLIQSEKVKVNWQIIEDPAYLLKEGDVLSLRGSGRCQIIELGGETKKGKQRIIVGIIGA</sequence>
<dbReference type="InterPro" id="IPR036986">
    <property type="entry name" value="S4_RNA-bd_sf"/>
</dbReference>
<dbReference type="Gene3D" id="3.30.1370.160">
    <property type="match status" value="1"/>
</dbReference>
<evidence type="ECO:0000313" key="3">
    <source>
        <dbReference type="EMBL" id="QKS71508.1"/>
    </source>
</evidence>
<dbReference type="Gene3D" id="3.30.70.330">
    <property type="match status" value="1"/>
</dbReference>
<dbReference type="KEGG" id="psua:FLK61_32980"/>
<dbReference type="SUPFAM" id="SSF55174">
    <property type="entry name" value="Alpha-L RNA-binding motif"/>
    <property type="match status" value="1"/>
</dbReference>
<dbReference type="PANTHER" id="PTHR13633:SF3">
    <property type="entry name" value="MITOCHONDRIAL TRANSCRIPTION RESCUE FACTOR 1"/>
    <property type="match status" value="1"/>
</dbReference>
<dbReference type="Pfam" id="PF01479">
    <property type="entry name" value="S4"/>
    <property type="match status" value="1"/>
</dbReference>
<dbReference type="Pfam" id="PF21278">
    <property type="entry name" value="YlmH_1st"/>
    <property type="match status" value="1"/>
</dbReference>
<keyword evidence="4" id="KW-1185">Reference proteome</keyword>
<dbReference type="InterPro" id="IPR002942">
    <property type="entry name" value="S4_RNA-bd"/>
</dbReference>
<feature type="domain" description="RNA-binding S4" evidence="2">
    <location>
        <begin position="181"/>
        <end position="238"/>
    </location>
</feature>
<gene>
    <name evidence="3" type="ORF">FLK61_32980</name>
</gene>
<organism evidence="3 4">
    <name type="scientific">Paenalkalicoccus suaedae</name>
    <dbReference type="NCBI Taxonomy" id="2592382"/>
    <lineage>
        <taxon>Bacteria</taxon>
        <taxon>Bacillati</taxon>
        <taxon>Bacillota</taxon>
        <taxon>Bacilli</taxon>
        <taxon>Bacillales</taxon>
        <taxon>Bacillaceae</taxon>
        <taxon>Paenalkalicoccus</taxon>
    </lineage>
</organism>
<dbReference type="RefSeq" id="WP_176009543.1">
    <property type="nucleotide sequence ID" value="NZ_CP041372.2"/>
</dbReference>
<dbReference type="GO" id="GO:0003723">
    <property type="term" value="F:RNA binding"/>
    <property type="evidence" value="ECO:0007669"/>
    <property type="project" value="UniProtKB-KW"/>
</dbReference>
<proteinExistence type="predicted"/>